<evidence type="ECO:0000313" key="2">
    <source>
        <dbReference type="EMBL" id="CAB4874321.1"/>
    </source>
</evidence>
<feature type="transmembrane region" description="Helical" evidence="1">
    <location>
        <begin position="7"/>
        <end position="24"/>
    </location>
</feature>
<organism evidence="2">
    <name type="scientific">freshwater metagenome</name>
    <dbReference type="NCBI Taxonomy" id="449393"/>
    <lineage>
        <taxon>unclassified sequences</taxon>
        <taxon>metagenomes</taxon>
        <taxon>ecological metagenomes</taxon>
    </lineage>
</organism>
<feature type="transmembrane region" description="Helical" evidence="1">
    <location>
        <begin position="30"/>
        <end position="47"/>
    </location>
</feature>
<dbReference type="AlphaFoldDB" id="A0A6J7DUK6"/>
<keyword evidence="1" id="KW-0812">Transmembrane</keyword>
<keyword evidence="1" id="KW-0472">Membrane</keyword>
<proteinExistence type="predicted"/>
<dbReference type="EMBL" id="CAFBLU010000012">
    <property type="protein sequence ID" value="CAB4874321.1"/>
    <property type="molecule type" value="Genomic_DNA"/>
</dbReference>
<evidence type="ECO:0000256" key="1">
    <source>
        <dbReference type="SAM" id="Phobius"/>
    </source>
</evidence>
<name>A0A6J7DUK6_9ZZZZ</name>
<keyword evidence="1" id="KW-1133">Transmembrane helix</keyword>
<protein>
    <submittedName>
        <fullName evidence="2">Unannotated protein</fullName>
    </submittedName>
</protein>
<gene>
    <name evidence="2" type="ORF">UFOPK3444_00921</name>
</gene>
<reference evidence="2" key="1">
    <citation type="submission" date="2020-05" db="EMBL/GenBank/DDBJ databases">
        <authorList>
            <person name="Chiriac C."/>
            <person name="Salcher M."/>
            <person name="Ghai R."/>
            <person name="Kavagutti S V."/>
        </authorList>
    </citation>
    <scope>NUCLEOTIDE SEQUENCE</scope>
</reference>
<accession>A0A6J7DUK6</accession>
<sequence length="55" mass="6015">MTLERAAWLFAVLTSWTVAGILFISEYQGYGWVAVAIGLTASINLFSHPDGDEKP</sequence>